<dbReference type="InterPro" id="IPR036390">
    <property type="entry name" value="WH_DNA-bd_sf"/>
</dbReference>
<keyword evidence="3" id="KW-0804">Transcription</keyword>
<dbReference type="Gene3D" id="3.30.450.40">
    <property type="match status" value="1"/>
</dbReference>
<keyword evidence="2" id="KW-0238">DNA-binding</keyword>
<dbReference type="SMART" id="SM00346">
    <property type="entry name" value="HTH_ICLR"/>
    <property type="match status" value="1"/>
</dbReference>
<dbReference type="EMBL" id="RZHH01000003">
    <property type="protein sequence ID" value="RYJ08206.1"/>
    <property type="molecule type" value="Genomic_DNA"/>
</dbReference>
<gene>
    <name evidence="6" type="ORF">ELS19_16715</name>
</gene>
<evidence type="ECO:0000256" key="2">
    <source>
        <dbReference type="ARBA" id="ARBA00023125"/>
    </source>
</evidence>
<name>A0A482T029_9EURY</name>
<evidence type="ECO:0000256" key="1">
    <source>
        <dbReference type="ARBA" id="ARBA00023015"/>
    </source>
</evidence>
<evidence type="ECO:0000259" key="5">
    <source>
        <dbReference type="PROSITE" id="PS51078"/>
    </source>
</evidence>
<keyword evidence="1" id="KW-0805">Transcription regulation</keyword>
<dbReference type="PANTHER" id="PTHR30136">
    <property type="entry name" value="HELIX-TURN-HELIX TRANSCRIPTIONAL REGULATOR, ICLR FAMILY"/>
    <property type="match status" value="1"/>
</dbReference>
<dbReference type="InterPro" id="IPR014757">
    <property type="entry name" value="Tscrpt_reg_IclR_C"/>
</dbReference>
<protein>
    <submittedName>
        <fullName evidence="6">IclR family transcriptional regulator</fullName>
    </submittedName>
</protein>
<dbReference type="GO" id="GO:0045892">
    <property type="term" value="P:negative regulation of DNA-templated transcription"/>
    <property type="evidence" value="ECO:0007669"/>
    <property type="project" value="TreeGrafter"/>
</dbReference>
<dbReference type="InterPro" id="IPR005471">
    <property type="entry name" value="Tscrpt_reg_IclR_N"/>
</dbReference>
<dbReference type="GO" id="GO:0003677">
    <property type="term" value="F:DNA binding"/>
    <property type="evidence" value="ECO:0007669"/>
    <property type="project" value="UniProtKB-KW"/>
</dbReference>
<dbReference type="RefSeq" id="WP_129786035.1">
    <property type="nucleotide sequence ID" value="NZ_RZHH01000003.1"/>
</dbReference>
<reference evidence="6 7" key="1">
    <citation type="submission" date="2018-12" db="EMBL/GenBank/DDBJ databases">
        <title>Genome analysis provides insights into bioremediation potentialities of Halogeometricum borinquense strain N11.</title>
        <authorList>
            <person name="Najjari A."/>
            <person name="Youssef N."/>
            <person name="Fhoula I."/>
            <person name="Ben Dhia O."/>
            <person name="Mahjoubi M."/>
            <person name="Ouzari H.I."/>
            <person name="Cherif A."/>
        </authorList>
    </citation>
    <scope>NUCLEOTIDE SEQUENCE [LARGE SCALE GENOMIC DNA]</scope>
    <source>
        <strain evidence="6 7">N11</strain>
    </source>
</reference>
<dbReference type="InterPro" id="IPR050707">
    <property type="entry name" value="HTH_MetabolicPath_Reg"/>
</dbReference>
<dbReference type="SUPFAM" id="SSF46785">
    <property type="entry name" value="Winged helix' DNA-binding domain"/>
    <property type="match status" value="1"/>
</dbReference>
<dbReference type="Proteomes" id="UP000294028">
    <property type="component" value="Unassembled WGS sequence"/>
</dbReference>
<feature type="domain" description="IclR-ED" evidence="5">
    <location>
        <begin position="69"/>
        <end position="255"/>
    </location>
</feature>
<proteinExistence type="predicted"/>
<evidence type="ECO:0000313" key="6">
    <source>
        <dbReference type="EMBL" id="RYJ08206.1"/>
    </source>
</evidence>
<comment type="caution">
    <text evidence="6">The sequence shown here is derived from an EMBL/GenBank/DDBJ whole genome shotgun (WGS) entry which is preliminary data.</text>
</comment>
<evidence type="ECO:0000256" key="3">
    <source>
        <dbReference type="ARBA" id="ARBA00023163"/>
    </source>
</evidence>
<accession>A0A482T029</accession>
<organism evidence="6 7">
    <name type="scientific">Halogeometricum borinquense</name>
    <dbReference type="NCBI Taxonomy" id="60847"/>
    <lineage>
        <taxon>Archaea</taxon>
        <taxon>Methanobacteriati</taxon>
        <taxon>Methanobacteriota</taxon>
        <taxon>Stenosarchaea group</taxon>
        <taxon>Halobacteria</taxon>
        <taxon>Halobacteriales</taxon>
        <taxon>Haloferacaceae</taxon>
        <taxon>Halogeometricum</taxon>
    </lineage>
</organism>
<evidence type="ECO:0000259" key="4">
    <source>
        <dbReference type="PROSITE" id="PS51077"/>
    </source>
</evidence>
<dbReference type="SUPFAM" id="SSF55781">
    <property type="entry name" value="GAF domain-like"/>
    <property type="match status" value="1"/>
</dbReference>
<dbReference type="CDD" id="cd00090">
    <property type="entry name" value="HTH_ARSR"/>
    <property type="match status" value="1"/>
</dbReference>
<sequence>MANSSPRTLSTVENTCRVIDTLEEMDGATVTELADALGLSKPGVYNHLATLKKMEFVVKSDGEYRLSLKFLNKGRYVLDTNLLHIAGENVTEELAEETGEFSHLMTCEFGRGVYLHKVQGEKGISENFNKMKRRTHDFLHWSSSGKAYLAHLPPEEARTIVEEQGLPSMNENTITDQAELFEEFETIRKQGYAINDQEEILGTRAIGAPIQNDNGLYGAISISGPKSRFSFEKLHNELSEKVIEAANIISVNISTLQNQ</sequence>
<dbReference type="GO" id="GO:0003700">
    <property type="term" value="F:DNA-binding transcription factor activity"/>
    <property type="evidence" value="ECO:0007669"/>
    <property type="project" value="TreeGrafter"/>
</dbReference>
<dbReference type="Pfam" id="PF09339">
    <property type="entry name" value="HTH_IclR"/>
    <property type="match status" value="1"/>
</dbReference>
<dbReference type="AlphaFoldDB" id="A0A482T029"/>
<dbReference type="InterPro" id="IPR029016">
    <property type="entry name" value="GAF-like_dom_sf"/>
</dbReference>
<dbReference type="PANTHER" id="PTHR30136:SF35">
    <property type="entry name" value="HTH-TYPE TRANSCRIPTIONAL REGULATOR RV1719"/>
    <property type="match status" value="1"/>
</dbReference>
<dbReference type="Pfam" id="PF01614">
    <property type="entry name" value="IclR_C"/>
    <property type="match status" value="1"/>
</dbReference>
<dbReference type="PROSITE" id="PS51078">
    <property type="entry name" value="ICLR_ED"/>
    <property type="match status" value="1"/>
</dbReference>
<evidence type="ECO:0000313" key="7">
    <source>
        <dbReference type="Proteomes" id="UP000294028"/>
    </source>
</evidence>
<dbReference type="InterPro" id="IPR011991">
    <property type="entry name" value="ArsR-like_HTH"/>
</dbReference>
<dbReference type="InterPro" id="IPR036388">
    <property type="entry name" value="WH-like_DNA-bd_sf"/>
</dbReference>
<feature type="domain" description="HTH iclR-type" evidence="4">
    <location>
        <begin position="9"/>
        <end position="68"/>
    </location>
</feature>
<dbReference type="Gene3D" id="1.10.10.10">
    <property type="entry name" value="Winged helix-like DNA-binding domain superfamily/Winged helix DNA-binding domain"/>
    <property type="match status" value="1"/>
</dbReference>
<dbReference type="PROSITE" id="PS51077">
    <property type="entry name" value="HTH_ICLR"/>
    <property type="match status" value="1"/>
</dbReference>